<organism evidence="1 2">
    <name type="scientific">Castilleja foliolosa</name>
    <dbReference type="NCBI Taxonomy" id="1961234"/>
    <lineage>
        <taxon>Eukaryota</taxon>
        <taxon>Viridiplantae</taxon>
        <taxon>Streptophyta</taxon>
        <taxon>Embryophyta</taxon>
        <taxon>Tracheophyta</taxon>
        <taxon>Spermatophyta</taxon>
        <taxon>Magnoliopsida</taxon>
        <taxon>eudicotyledons</taxon>
        <taxon>Gunneridae</taxon>
        <taxon>Pentapetalae</taxon>
        <taxon>asterids</taxon>
        <taxon>lamiids</taxon>
        <taxon>Lamiales</taxon>
        <taxon>Orobanchaceae</taxon>
        <taxon>Pedicularideae</taxon>
        <taxon>Castillejinae</taxon>
        <taxon>Castilleja</taxon>
    </lineage>
</organism>
<evidence type="ECO:0000313" key="2">
    <source>
        <dbReference type="Proteomes" id="UP001632038"/>
    </source>
</evidence>
<evidence type="ECO:0000313" key="1">
    <source>
        <dbReference type="EMBL" id="KAL3648794.1"/>
    </source>
</evidence>
<dbReference type="PANTHER" id="PTHR31860">
    <property type="entry name" value="HEAT-INDUCIBLE TRANSCRIPTION REPRESSOR (DUF639)-RELATED"/>
    <property type="match status" value="1"/>
</dbReference>
<reference evidence="2" key="1">
    <citation type="journal article" date="2024" name="IScience">
        <title>Strigolactones Initiate the Formation of Haustorium-like Structures in Castilleja.</title>
        <authorList>
            <person name="Buerger M."/>
            <person name="Peterson D."/>
            <person name="Chory J."/>
        </authorList>
    </citation>
    <scope>NUCLEOTIDE SEQUENCE [LARGE SCALE GENOMIC DNA]</scope>
</reference>
<dbReference type="EMBL" id="JAVIJP010000007">
    <property type="protein sequence ID" value="KAL3648794.1"/>
    <property type="molecule type" value="Genomic_DNA"/>
</dbReference>
<dbReference type="PANTHER" id="PTHR31860:SF6">
    <property type="entry name" value="HEAT-INDUCIBLE TRANSCRIPTION REPRESSOR (DUF639)"/>
    <property type="match status" value="1"/>
</dbReference>
<gene>
    <name evidence="1" type="ORF">CASFOL_005197</name>
</gene>
<sequence length="200" mass="22787">MAIAQSIQVIGYLDDSKFRRLTFDTMVAWEFPEASSESIPQMDDDVTVGIEAFSRIAPAVPLIANVIISDKIFEALADSTSNRHHFSVYDKCLIRLERWAIKKLQSQSESSLLSSLRSRRSEKILEVMGLSPLSQFLNMWVFPHAHRVVSYDKAKVYDLADDLQQVVRPELIGPWGTRLFDKAVFYKSIKFIGSRSSQKL</sequence>
<proteinExistence type="predicted"/>
<dbReference type="Proteomes" id="UP001632038">
    <property type="component" value="Unassembled WGS sequence"/>
</dbReference>
<dbReference type="AlphaFoldDB" id="A0ABD3E3U6"/>
<name>A0ABD3E3U6_9LAMI</name>
<comment type="caution">
    <text evidence="1">The sequence shown here is derived from an EMBL/GenBank/DDBJ whole genome shotgun (WGS) entry which is preliminary data.</text>
</comment>
<keyword evidence="2" id="KW-1185">Reference proteome</keyword>
<protein>
    <submittedName>
        <fullName evidence="1">Uncharacterized protein</fullName>
    </submittedName>
</protein>
<accession>A0ABD3E3U6</accession>